<sequence length="1061" mass="121490">MSNPNDYTVGWICAIDTEYVAAQAVLDEKYEGPDTVSTNDNNTYQLGRIGKHNVVIAVLPDGEYGISSAARVAADLSHSFPSIRVGLFVGIGGGAPSSKHDIRLGDVVVSSPGRGNGNSHGGVFQYDFGETTQGQSFQTTGFLNQPPSFLRAAITGIKAKYEEEGHQIKAKIGAIFDKKPRLRRKYQQPDPGSDRLYQSHICHPINEERNCVTSCGNTTPSIILRPERGTYEDDPMIHYGLIASANQLMKDAVLRDKLVTEKDVKCFETEAAGLMNHFPCLVIRGICDYADSHRNKEWQGYAAMVAAMYTKDLLYLIRPNRVQAEKQVGDILSEYRDIAREHRDVAEEHRDIVMEDIQSQVEERRRQEEESCHQLFRLTRNDRDATYEWYKDRVEKRIENTCLWFLQHERFQTWLEQDSGPLLVSADPGCGKSVLARYLVDEVFPQPDTAVCYFFFKDQDQNTVRQALCALLHQLFAQKPYLTRHAIKEYRKDGPGLTNSTKSLWQILQDATEDTQAGSVIIVLDALDECEESELPDLIRYVESQFRSDQCRKLKYLLTCRPYEAIMSKFYNLKGGFPEIHIPGEEESEAISHEIDHVIQHRLNQLSKTKSLSADITEYLKTRLQETPHRTYLWVYLIFDNLEEEDFKKTLKGVESTLITLPRSVNEAYERILSKSKENPMVRKVLSIVFGARRPLTLREMNVAVNLDVPSRTIDLETDEDFKSRLRSWCGLFISVHYDNIYFLHQTAREFLQQSFQSETITTTSERWQHSISGYQAHGVLMEICQTYLIYLYDKMKGDDEVIDLEEVEKCVFSDNFLDYAAEHGAFHTRGFRILEASALPRSVLQTAAPVDVSEKLNALATVIGDFYCWDDGTLSFDDETIYILEYAMWIARMAIYSMPQDHPSRDAMVDNYYYHQEPQPDLTKQLDLIFQSPRKVLEITPRNHPDRGKLLQSLADCLRDRPFRTTSLNDNFQAIVILGEVIFTTPLDHPDRLILLNSLGDCLSKPYLISDRGPRHSFRQALRILWKSIGMIPLDHPDRLIILGNISHSLALHGFEESEL</sequence>
<name>A0A8G0PBG7_9HYPO</name>
<dbReference type="InterPro" id="IPR056884">
    <property type="entry name" value="NPHP3-like_N"/>
</dbReference>
<keyword evidence="6" id="KW-1185">Reference proteome</keyword>
<dbReference type="GO" id="GO:0003824">
    <property type="term" value="F:catalytic activity"/>
    <property type="evidence" value="ECO:0007669"/>
    <property type="project" value="InterPro"/>
</dbReference>
<dbReference type="PANTHER" id="PTHR46082">
    <property type="entry name" value="ATP/GTP-BINDING PROTEIN-RELATED"/>
    <property type="match status" value="1"/>
</dbReference>
<dbReference type="PANTHER" id="PTHR46082:SF11">
    <property type="entry name" value="AAA+ ATPASE DOMAIN-CONTAINING PROTEIN-RELATED"/>
    <property type="match status" value="1"/>
</dbReference>
<organism evidence="5 6">
    <name type="scientific">Trichoderma simmonsii</name>
    <dbReference type="NCBI Taxonomy" id="1491479"/>
    <lineage>
        <taxon>Eukaryota</taxon>
        <taxon>Fungi</taxon>
        <taxon>Dikarya</taxon>
        <taxon>Ascomycota</taxon>
        <taxon>Pezizomycotina</taxon>
        <taxon>Sordariomycetes</taxon>
        <taxon>Hypocreomycetidae</taxon>
        <taxon>Hypocreales</taxon>
        <taxon>Hypocreaceae</taxon>
        <taxon>Trichoderma</taxon>
    </lineage>
</organism>
<dbReference type="SUPFAM" id="SSF52540">
    <property type="entry name" value="P-loop containing nucleoside triphosphate hydrolases"/>
    <property type="match status" value="1"/>
</dbReference>
<evidence type="ECO:0000259" key="4">
    <source>
        <dbReference type="Pfam" id="PF24883"/>
    </source>
</evidence>
<feature type="domain" description="GPI inositol-deacylase winged helix" evidence="2">
    <location>
        <begin position="670"/>
        <end position="754"/>
    </location>
</feature>
<dbReference type="AlphaFoldDB" id="A0A8G0PBG7"/>
<feature type="domain" description="DUF7069" evidence="3">
    <location>
        <begin position="591"/>
        <end position="658"/>
    </location>
</feature>
<dbReference type="InterPro" id="IPR027417">
    <property type="entry name" value="P-loop_NTPase"/>
</dbReference>
<feature type="domain" description="Nephrocystin 3-like N-terminal" evidence="4">
    <location>
        <begin position="400"/>
        <end position="561"/>
    </location>
</feature>
<gene>
    <name evidence="5" type="ORF">H0G86_001731</name>
</gene>
<dbReference type="InterPro" id="IPR055497">
    <property type="entry name" value="DUF7069"/>
</dbReference>
<dbReference type="InterPro" id="IPR035994">
    <property type="entry name" value="Nucleoside_phosphorylase_sf"/>
</dbReference>
<dbReference type="Gene3D" id="3.40.50.1580">
    <property type="entry name" value="Nucleoside phosphorylase domain"/>
    <property type="match status" value="1"/>
</dbReference>
<dbReference type="Proteomes" id="UP000826661">
    <property type="component" value="Chromosome I"/>
</dbReference>
<evidence type="ECO:0000259" key="2">
    <source>
        <dbReference type="Pfam" id="PF22939"/>
    </source>
</evidence>
<dbReference type="Gene3D" id="3.40.50.300">
    <property type="entry name" value="P-loop containing nucleotide triphosphate hydrolases"/>
    <property type="match status" value="1"/>
</dbReference>
<dbReference type="InterPro" id="IPR054471">
    <property type="entry name" value="GPIID_WHD"/>
</dbReference>
<dbReference type="Pfam" id="PF22939">
    <property type="entry name" value="WHD_GPIID"/>
    <property type="match status" value="1"/>
</dbReference>
<protein>
    <submittedName>
        <fullName evidence="5">PNP_UDP_1 domain-containing protein</fullName>
    </submittedName>
</protein>
<accession>A0A8G0PBG7</accession>
<dbReference type="InterPro" id="IPR053137">
    <property type="entry name" value="NLR-like"/>
</dbReference>
<dbReference type="Pfam" id="PF23239">
    <property type="entry name" value="DUF7069"/>
    <property type="match status" value="1"/>
</dbReference>
<proteinExistence type="predicted"/>
<reference evidence="5 6" key="1">
    <citation type="journal article" date="2021" name="BMC Genomics">
        <title>Telomere-to-telomere genome assembly of asparaginase-producing Trichoderma simmonsii.</title>
        <authorList>
            <person name="Chung D."/>
            <person name="Kwon Y.M."/>
            <person name="Yang Y."/>
        </authorList>
    </citation>
    <scope>NUCLEOTIDE SEQUENCE [LARGE SCALE GENOMIC DNA]</scope>
    <source>
        <strain evidence="5 6">GH-Sj1</strain>
    </source>
</reference>
<evidence type="ECO:0000256" key="1">
    <source>
        <dbReference type="ARBA" id="ARBA00022737"/>
    </source>
</evidence>
<evidence type="ECO:0000313" key="6">
    <source>
        <dbReference type="Proteomes" id="UP000826661"/>
    </source>
</evidence>
<dbReference type="Pfam" id="PF24883">
    <property type="entry name" value="NPHP3_N"/>
    <property type="match status" value="1"/>
</dbReference>
<evidence type="ECO:0000259" key="3">
    <source>
        <dbReference type="Pfam" id="PF23239"/>
    </source>
</evidence>
<dbReference type="GO" id="GO:0009116">
    <property type="term" value="P:nucleoside metabolic process"/>
    <property type="evidence" value="ECO:0007669"/>
    <property type="project" value="InterPro"/>
</dbReference>
<dbReference type="EMBL" id="CP075864">
    <property type="protein sequence ID" value="QYS94397.1"/>
    <property type="molecule type" value="Genomic_DNA"/>
</dbReference>
<keyword evidence="1" id="KW-0677">Repeat</keyword>
<evidence type="ECO:0000313" key="5">
    <source>
        <dbReference type="EMBL" id="QYS94397.1"/>
    </source>
</evidence>
<dbReference type="SUPFAM" id="SSF53167">
    <property type="entry name" value="Purine and uridine phosphorylases"/>
    <property type="match status" value="1"/>
</dbReference>